<organism evidence="2 3">
    <name type="scientific">Heligmosomoides polygyrus</name>
    <name type="common">Parasitic roundworm</name>
    <dbReference type="NCBI Taxonomy" id="6339"/>
    <lineage>
        <taxon>Eukaryota</taxon>
        <taxon>Metazoa</taxon>
        <taxon>Ecdysozoa</taxon>
        <taxon>Nematoda</taxon>
        <taxon>Chromadorea</taxon>
        <taxon>Rhabditida</taxon>
        <taxon>Rhabditina</taxon>
        <taxon>Rhabditomorpha</taxon>
        <taxon>Strongyloidea</taxon>
        <taxon>Heligmosomidae</taxon>
        <taxon>Heligmosomoides</taxon>
    </lineage>
</organism>
<gene>
    <name evidence="1" type="ORF">HPBE_LOCUS19952</name>
</gene>
<dbReference type="PANTHER" id="PTHR19446">
    <property type="entry name" value="REVERSE TRANSCRIPTASES"/>
    <property type="match status" value="1"/>
</dbReference>
<accession>A0A3P8C8X7</accession>
<keyword evidence="2" id="KW-1185">Reference proteome</keyword>
<name>A0A183GCP0_HELPZ</name>
<dbReference type="Proteomes" id="UP000050761">
    <property type="component" value="Unassembled WGS sequence"/>
</dbReference>
<evidence type="ECO:0000313" key="2">
    <source>
        <dbReference type="Proteomes" id="UP000050761"/>
    </source>
</evidence>
<reference evidence="3" key="2">
    <citation type="submission" date="2019-09" db="UniProtKB">
        <authorList>
            <consortium name="WormBaseParasite"/>
        </authorList>
    </citation>
    <scope>IDENTIFICATION</scope>
</reference>
<dbReference type="WBParaSite" id="HPBE_0001995301-mRNA-1">
    <property type="protein sequence ID" value="HPBE_0001995301-mRNA-1"/>
    <property type="gene ID" value="HPBE_0001995301"/>
</dbReference>
<proteinExistence type="predicted"/>
<accession>A0A183GCP0</accession>
<protein>
    <submittedName>
        <fullName evidence="3">Reverse transcriptase domain-containing protein</fullName>
    </submittedName>
</protein>
<dbReference type="EMBL" id="UZAH01031742">
    <property type="protein sequence ID" value="VDP17538.1"/>
    <property type="molecule type" value="Genomic_DNA"/>
</dbReference>
<dbReference type="AlphaFoldDB" id="A0A183GCP0"/>
<dbReference type="OrthoDB" id="6146970at2759"/>
<evidence type="ECO:0000313" key="3">
    <source>
        <dbReference type="WBParaSite" id="HPBE_0001995301-mRNA-1"/>
    </source>
</evidence>
<sequence length="158" mass="18093">MVRKMVLNRWRTYFEEVWTIEFAHPSTPSSSPVHGPVQNITVEKVEAALKKMKPVKAKGPDDLAAALWKLKSWYPTKWLATFFNQMIAKKKVPNIQQRSTTIPIWKKKGSPADCTNYRPIRLLSHSMKIFERIVDGRIRDIVQLSTNQCGLPGFGEGL</sequence>
<reference evidence="1 2" key="1">
    <citation type="submission" date="2018-11" db="EMBL/GenBank/DDBJ databases">
        <authorList>
            <consortium name="Pathogen Informatics"/>
        </authorList>
    </citation>
    <scope>NUCLEOTIDE SEQUENCE [LARGE SCALE GENOMIC DNA]</scope>
</reference>
<evidence type="ECO:0000313" key="1">
    <source>
        <dbReference type="EMBL" id="VDP17538.1"/>
    </source>
</evidence>